<gene>
    <name evidence="2" type="ORF">J0383_07260</name>
</gene>
<accession>A0ABX7QJ34</accession>
<dbReference type="EMBL" id="CP071448">
    <property type="protein sequence ID" value="QSW90601.1"/>
    <property type="molecule type" value="Genomic_DNA"/>
</dbReference>
<dbReference type="InterPro" id="IPR055760">
    <property type="entry name" value="DUF7336"/>
</dbReference>
<dbReference type="RefSeq" id="WP_207297753.1">
    <property type="nucleotide sequence ID" value="NZ_CP071448.1"/>
</dbReference>
<protein>
    <recommendedName>
        <fullName evidence="1">DUF7336 domain-containing protein</fullName>
    </recommendedName>
</protein>
<evidence type="ECO:0000313" key="3">
    <source>
        <dbReference type="Proteomes" id="UP000663440"/>
    </source>
</evidence>
<reference evidence="2 3" key="1">
    <citation type="submission" date="2021-03" db="EMBL/GenBank/DDBJ databases">
        <title>Flavobacterium kribbensis sp. nov, an endophytic bacteria, isolated from soybean.</title>
        <authorList>
            <person name="Lee J."/>
            <person name="Seo J."/>
        </authorList>
    </citation>
    <scope>NUCLEOTIDE SEQUENCE [LARGE SCALE GENOMIC DNA]</scope>
    <source>
        <strain evidence="2 3">BB8</strain>
    </source>
</reference>
<organism evidence="2 3">
    <name type="scientific">Flavobacterium endoglycinae</name>
    <dbReference type="NCBI Taxonomy" id="2816357"/>
    <lineage>
        <taxon>Bacteria</taxon>
        <taxon>Pseudomonadati</taxon>
        <taxon>Bacteroidota</taxon>
        <taxon>Flavobacteriia</taxon>
        <taxon>Flavobacteriales</taxon>
        <taxon>Flavobacteriaceae</taxon>
        <taxon>Flavobacterium</taxon>
    </lineage>
</organism>
<name>A0ABX7QJ34_9FLAO</name>
<sequence>MENVFILEHTYELDDIEETKFIGVYTSEILAKEAIERLKSKPGFCSRPENFVISKQQLNQDSWTEGFSTMTIIMISNKNKQWQPVQAEILDNENYKIFELYDNDSLDEFKHLDIVKCEERDGILYAVQKKAE</sequence>
<keyword evidence="3" id="KW-1185">Reference proteome</keyword>
<proteinExistence type="predicted"/>
<evidence type="ECO:0000313" key="2">
    <source>
        <dbReference type="EMBL" id="QSW90601.1"/>
    </source>
</evidence>
<dbReference type="Proteomes" id="UP000663440">
    <property type="component" value="Chromosome"/>
</dbReference>
<feature type="domain" description="DUF7336" evidence="1">
    <location>
        <begin position="4"/>
        <end position="67"/>
    </location>
</feature>
<evidence type="ECO:0000259" key="1">
    <source>
        <dbReference type="Pfam" id="PF24024"/>
    </source>
</evidence>
<dbReference type="Pfam" id="PF24024">
    <property type="entry name" value="DUF7336"/>
    <property type="match status" value="1"/>
</dbReference>